<evidence type="ECO:0000256" key="1">
    <source>
        <dbReference type="SAM" id="MobiDB-lite"/>
    </source>
</evidence>
<dbReference type="Proteomes" id="UP000007978">
    <property type="component" value="Chromosome 1"/>
</dbReference>
<name>K3VTS5_FUSPC</name>
<dbReference type="OrthoDB" id="10320068at2759"/>
<feature type="compositionally biased region" description="Polar residues" evidence="1">
    <location>
        <begin position="46"/>
        <end position="68"/>
    </location>
</feature>
<feature type="region of interest" description="Disordered" evidence="1">
    <location>
        <begin position="35"/>
        <end position="68"/>
    </location>
</feature>
<proteinExistence type="predicted"/>
<dbReference type="GeneID" id="20359173"/>
<evidence type="ECO:0000313" key="2">
    <source>
        <dbReference type="EMBL" id="EKJ79242.1"/>
    </source>
</evidence>
<dbReference type="HOGENOM" id="CLU_1845220_0_0_1"/>
<dbReference type="KEGG" id="fpu:FPSE_00553"/>
<keyword evidence="3" id="KW-1185">Reference proteome</keyword>
<protein>
    <submittedName>
        <fullName evidence="2">Uncharacterized protein</fullName>
    </submittedName>
</protein>
<dbReference type="EMBL" id="AFNW01000011">
    <property type="protein sequence ID" value="EKJ79242.1"/>
    <property type="molecule type" value="Genomic_DNA"/>
</dbReference>
<sequence>MCATQLSRNGAPERFTRRGSQCDYLLEMENGDQRILNKSDALTPDTKPSTGEESGEQNETNLAQPSFSTGEWAIVKPKRGKEIDKTSWSCTYDLRALQPRLTIETITQARWWRVFIGTGGMVWVWIPGSQRECVEQRLS</sequence>
<comment type="caution">
    <text evidence="2">The sequence shown here is derived from an EMBL/GenBank/DDBJ whole genome shotgun (WGS) entry which is preliminary data.</text>
</comment>
<accession>K3VTS5</accession>
<organism evidence="2 3">
    <name type="scientific">Fusarium pseudograminearum (strain CS3096)</name>
    <name type="common">Wheat and barley crown-rot fungus</name>
    <dbReference type="NCBI Taxonomy" id="1028729"/>
    <lineage>
        <taxon>Eukaryota</taxon>
        <taxon>Fungi</taxon>
        <taxon>Dikarya</taxon>
        <taxon>Ascomycota</taxon>
        <taxon>Pezizomycotina</taxon>
        <taxon>Sordariomycetes</taxon>
        <taxon>Hypocreomycetidae</taxon>
        <taxon>Hypocreales</taxon>
        <taxon>Nectriaceae</taxon>
        <taxon>Fusarium</taxon>
    </lineage>
</organism>
<evidence type="ECO:0000313" key="3">
    <source>
        <dbReference type="Proteomes" id="UP000007978"/>
    </source>
</evidence>
<dbReference type="RefSeq" id="XP_009251948.1">
    <property type="nucleotide sequence ID" value="XM_009253673.1"/>
</dbReference>
<reference evidence="2 3" key="1">
    <citation type="journal article" date="2012" name="PLoS Pathog.">
        <title>Comparative pathogenomics reveals horizontally acquired novel virulence genes in fungi infecting cereal hosts.</title>
        <authorList>
            <person name="Gardiner D.M."/>
            <person name="McDonald M.C."/>
            <person name="Covarelli L."/>
            <person name="Solomon P.S."/>
            <person name="Rusu A.G."/>
            <person name="Marshall M."/>
            <person name="Kazan K."/>
            <person name="Chakraborty S."/>
            <person name="McDonald B.A."/>
            <person name="Manners J.M."/>
        </authorList>
    </citation>
    <scope>NUCLEOTIDE SEQUENCE [LARGE SCALE GENOMIC DNA]</scope>
    <source>
        <strain evidence="2 3">CS3096</strain>
    </source>
</reference>
<dbReference type="AlphaFoldDB" id="K3VTS5"/>
<gene>
    <name evidence="2" type="ORF">FPSE_00553</name>
</gene>